<proteinExistence type="predicted"/>
<evidence type="ECO:0000313" key="1">
    <source>
        <dbReference type="EMBL" id="RJE25732.1"/>
    </source>
</evidence>
<dbReference type="EMBL" id="MVGC01000039">
    <property type="protein sequence ID" value="RJE25732.1"/>
    <property type="molecule type" value="Genomic_DNA"/>
</dbReference>
<accession>A0A3A2ZRC8</accession>
<sequence length="131" mass="14814">MTYTNLQAHPLPMDKPAPSEIIDEIKGYRWLMTDTERAHISQMLNVDTSDITIRGNIMAQDRACCKGCGKHSGLDDLIHNALYAGIHTKRFMLDVLTNGPKGPSPPHELICSRCLEKYEGAFLWIPTMPWF</sequence>
<dbReference type="Proteomes" id="UP000266188">
    <property type="component" value="Unassembled WGS sequence"/>
</dbReference>
<reference evidence="2" key="1">
    <citation type="submission" date="2017-02" db="EMBL/GenBank/DDBJ databases">
        <authorList>
            <person name="Tafer H."/>
            <person name="Lopandic K."/>
        </authorList>
    </citation>
    <scope>NUCLEOTIDE SEQUENCE [LARGE SCALE GENOMIC DNA]</scope>
    <source>
        <strain evidence="2">CBS 366.77</strain>
    </source>
</reference>
<protein>
    <recommendedName>
        <fullName evidence="3">RBP protein</fullName>
    </recommendedName>
</protein>
<evidence type="ECO:0008006" key="3">
    <source>
        <dbReference type="Google" id="ProtNLM"/>
    </source>
</evidence>
<dbReference type="OrthoDB" id="5271370at2759"/>
<dbReference type="AlphaFoldDB" id="A0A3A2ZRC8"/>
<keyword evidence="2" id="KW-1185">Reference proteome</keyword>
<gene>
    <name evidence="1" type="ORF">PHISCL_01920</name>
</gene>
<evidence type="ECO:0000313" key="2">
    <source>
        <dbReference type="Proteomes" id="UP000266188"/>
    </source>
</evidence>
<name>A0A3A2ZRC8_9EURO</name>
<organism evidence="1 2">
    <name type="scientific">Aspergillus sclerotialis</name>
    <dbReference type="NCBI Taxonomy" id="2070753"/>
    <lineage>
        <taxon>Eukaryota</taxon>
        <taxon>Fungi</taxon>
        <taxon>Dikarya</taxon>
        <taxon>Ascomycota</taxon>
        <taxon>Pezizomycotina</taxon>
        <taxon>Eurotiomycetes</taxon>
        <taxon>Eurotiomycetidae</taxon>
        <taxon>Eurotiales</taxon>
        <taxon>Aspergillaceae</taxon>
        <taxon>Aspergillus</taxon>
        <taxon>Aspergillus subgen. Polypaecilum</taxon>
    </lineage>
</organism>
<comment type="caution">
    <text evidence="1">The sequence shown here is derived from an EMBL/GenBank/DDBJ whole genome shotgun (WGS) entry which is preliminary data.</text>
</comment>